<gene>
    <name evidence="2" type="ORF">DACRYDRAFT_20342</name>
</gene>
<protein>
    <submittedName>
        <fullName evidence="2">Uncharacterized protein</fullName>
    </submittedName>
</protein>
<accession>M5G3B2</accession>
<keyword evidence="3" id="KW-1185">Reference proteome</keyword>
<dbReference type="RefSeq" id="XP_040631585.1">
    <property type="nucleotide sequence ID" value="XM_040771899.1"/>
</dbReference>
<evidence type="ECO:0000256" key="1">
    <source>
        <dbReference type="SAM" id="MobiDB-lite"/>
    </source>
</evidence>
<dbReference type="Proteomes" id="UP000030653">
    <property type="component" value="Unassembled WGS sequence"/>
</dbReference>
<dbReference type="GeneID" id="63686961"/>
<name>M5G3B2_DACPD</name>
<dbReference type="AlphaFoldDB" id="M5G3B2"/>
<evidence type="ECO:0000313" key="3">
    <source>
        <dbReference type="Proteomes" id="UP000030653"/>
    </source>
</evidence>
<reference evidence="2 3" key="1">
    <citation type="journal article" date="2012" name="Science">
        <title>The Paleozoic origin of enzymatic lignin decomposition reconstructed from 31 fungal genomes.</title>
        <authorList>
            <person name="Floudas D."/>
            <person name="Binder M."/>
            <person name="Riley R."/>
            <person name="Barry K."/>
            <person name="Blanchette R.A."/>
            <person name="Henrissat B."/>
            <person name="Martinez A.T."/>
            <person name="Otillar R."/>
            <person name="Spatafora J.W."/>
            <person name="Yadav J.S."/>
            <person name="Aerts A."/>
            <person name="Benoit I."/>
            <person name="Boyd A."/>
            <person name="Carlson A."/>
            <person name="Copeland A."/>
            <person name="Coutinho P.M."/>
            <person name="de Vries R.P."/>
            <person name="Ferreira P."/>
            <person name="Findley K."/>
            <person name="Foster B."/>
            <person name="Gaskell J."/>
            <person name="Glotzer D."/>
            <person name="Gorecki P."/>
            <person name="Heitman J."/>
            <person name="Hesse C."/>
            <person name="Hori C."/>
            <person name="Igarashi K."/>
            <person name="Jurgens J.A."/>
            <person name="Kallen N."/>
            <person name="Kersten P."/>
            <person name="Kohler A."/>
            <person name="Kuees U."/>
            <person name="Kumar T.K.A."/>
            <person name="Kuo A."/>
            <person name="LaButti K."/>
            <person name="Larrondo L.F."/>
            <person name="Lindquist E."/>
            <person name="Ling A."/>
            <person name="Lombard V."/>
            <person name="Lucas S."/>
            <person name="Lundell T."/>
            <person name="Martin R."/>
            <person name="McLaughlin D.J."/>
            <person name="Morgenstern I."/>
            <person name="Morin E."/>
            <person name="Murat C."/>
            <person name="Nagy L.G."/>
            <person name="Nolan M."/>
            <person name="Ohm R.A."/>
            <person name="Patyshakuliyeva A."/>
            <person name="Rokas A."/>
            <person name="Ruiz-Duenas F.J."/>
            <person name="Sabat G."/>
            <person name="Salamov A."/>
            <person name="Samejima M."/>
            <person name="Schmutz J."/>
            <person name="Slot J.C."/>
            <person name="St John F."/>
            <person name="Stenlid J."/>
            <person name="Sun H."/>
            <person name="Sun S."/>
            <person name="Syed K."/>
            <person name="Tsang A."/>
            <person name="Wiebenga A."/>
            <person name="Young D."/>
            <person name="Pisabarro A."/>
            <person name="Eastwood D.C."/>
            <person name="Martin F."/>
            <person name="Cullen D."/>
            <person name="Grigoriev I.V."/>
            <person name="Hibbett D.S."/>
        </authorList>
    </citation>
    <scope>NUCLEOTIDE SEQUENCE [LARGE SCALE GENOMIC DNA]</scope>
    <source>
        <strain evidence="2 3">DJM-731 SS1</strain>
    </source>
</reference>
<proteinExistence type="predicted"/>
<evidence type="ECO:0000313" key="2">
    <source>
        <dbReference type="EMBL" id="EJU04691.1"/>
    </source>
</evidence>
<dbReference type="HOGENOM" id="CLU_2250035_0_0_1"/>
<sequence>MPHPNAQVVDNANAAPASLPCTSDGTPVIQPGLSFRGKRSLTTDEPDEMDIEVPKSMKPHSGKTDTMLPNPWRTTTLLPVRKENRSYMRLTILPTLRLPDSKDS</sequence>
<feature type="region of interest" description="Disordered" evidence="1">
    <location>
        <begin position="1"/>
        <end position="72"/>
    </location>
</feature>
<dbReference type="EMBL" id="JH795857">
    <property type="protein sequence ID" value="EJU04691.1"/>
    <property type="molecule type" value="Genomic_DNA"/>
</dbReference>
<organism evidence="2 3">
    <name type="scientific">Dacryopinax primogenitus (strain DJM 731)</name>
    <name type="common">Brown rot fungus</name>
    <dbReference type="NCBI Taxonomy" id="1858805"/>
    <lineage>
        <taxon>Eukaryota</taxon>
        <taxon>Fungi</taxon>
        <taxon>Dikarya</taxon>
        <taxon>Basidiomycota</taxon>
        <taxon>Agaricomycotina</taxon>
        <taxon>Dacrymycetes</taxon>
        <taxon>Dacrymycetales</taxon>
        <taxon>Dacrymycetaceae</taxon>
        <taxon>Dacryopinax</taxon>
    </lineage>
</organism>